<evidence type="ECO:0000313" key="8">
    <source>
        <dbReference type="Proteomes" id="UP001333818"/>
    </source>
</evidence>
<sequence length="220" mass="23566">MLTAFTAGLLLITISEIGDKSFFIAVILAMHHSRRLVFAGAMLALIIMTVLSVWVGQFAHFIPKVYTHYATAGLFLLFGLKLLWDAKKLKAKSGECLGAVEAEEFLEEQEKSENAFQAGRSKLGKLLSSYPQVAVVLKAFTLTFLAEWGDRTQISTFALAASQDSIGVTLGAILGHGICALLAVIGGRLIACRISDWLVTAIGGSLFLVFSGITLVGEGI</sequence>
<dbReference type="Pfam" id="PF01169">
    <property type="entry name" value="GDT1"/>
    <property type="match status" value="2"/>
</dbReference>
<dbReference type="RefSeq" id="WP_330484342.1">
    <property type="nucleotide sequence ID" value="NZ_JAZBJZ010000057.1"/>
</dbReference>
<reference evidence="7" key="1">
    <citation type="submission" date="2024-01" db="EMBL/GenBank/DDBJ databases">
        <title>Bank of Algae and Cyanobacteria of the Azores (BACA) strain genomes.</title>
        <authorList>
            <person name="Luz R."/>
            <person name="Cordeiro R."/>
            <person name="Fonseca A."/>
            <person name="Goncalves V."/>
        </authorList>
    </citation>
    <scope>NUCLEOTIDE SEQUENCE</scope>
    <source>
        <strain evidence="7">BACA0141</strain>
    </source>
</reference>
<keyword evidence="4 6" id="KW-1133">Transmembrane helix</keyword>
<dbReference type="AlphaFoldDB" id="A0AAW9PUK3"/>
<feature type="transmembrane region" description="Helical" evidence="6">
    <location>
        <begin position="6"/>
        <end position="29"/>
    </location>
</feature>
<dbReference type="Proteomes" id="UP001333818">
    <property type="component" value="Unassembled WGS sequence"/>
</dbReference>
<name>A0AAW9PUK3_9CYAN</name>
<evidence type="ECO:0000256" key="1">
    <source>
        <dbReference type="ARBA" id="ARBA00004141"/>
    </source>
</evidence>
<feature type="transmembrane region" description="Helical" evidence="6">
    <location>
        <begin position="36"/>
        <end position="59"/>
    </location>
</feature>
<feature type="transmembrane region" description="Helical" evidence="6">
    <location>
        <begin position="126"/>
        <end position="146"/>
    </location>
</feature>
<dbReference type="PANTHER" id="PTHR12608:SF1">
    <property type="entry name" value="TRANSMEMBRANE PROTEIN 165"/>
    <property type="match status" value="1"/>
</dbReference>
<dbReference type="EMBL" id="JAZBJZ010000057">
    <property type="protein sequence ID" value="MEE3717912.1"/>
    <property type="molecule type" value="Genomic_DNA"/>
</dbReference>
<keyword evidence="5 6" id="KW-0472">Membrane</keyword>
<keyword evidence="8" id="KW-1185">Reference proteome</keyword>
<evidence type="ECO:0000256" key="2">
    <source>
        <dbReference type="ARBA" id="ARBA00009190"/>
    </source>
</evidence>
<evidence type="ECO:0000256" key="3">
    <source>
        <dbReference type="ARBA" id="ARBA00022692"/>
    </source>
</evidence>
<comment type="similarity">
    <text evidence="2 6">Belongs to the GDT1 family.</text>
</comment>
<comment type="caution">
    <text evidence="7">The sequence shown here is derived from an EMBL/GenBank/DDBJ whole genome shotgun (WGS) entry which is preliminary data.</text>
</comment>
<comment type="subcellular location">
    <subcellularLocation>
        <location evidence="1 6">Membrane</location>
        <topology evidence="1 6">Multi-pass membrane protein</topology>
    </subcellularLocation>
</comment>
<dbReference type="PANTHER" id="PTHR12608">
    <property type="entry name" value="TRANSMEMBRANE PROTEIN HTP-1 RELATED"/>
    <property type="match status" value="1"/>
</dbReference>
<evidence type="ECO:0000313" key="7">
    <source>
        <dbReference type="EMBL" id="MEE3717912.1"/>
    </source>
</evidence>
<protein>
    <recommendedName>
        <fullName evidence="6">GDT1 family protein</fullName>
    </recommendedName>
</protein>
<dbReference type="GO" id="GO:0046873">
    <property type="term" value="F:metal ion transmembrane transporter activity"/>
    <property type="evidence" value="ECO:0007669"/>
    <property type="project" value="InterPro"/>
</dbReference>
<feature type="transmembrane region" description="Helical" evidence="6">
    <location>
        <begin position="197"/>
        <end position="217"/>
    </location>
</feature>
<gene>
    <name evidence="7" type="ORF">V2H45_14320</name>
</gene>
<dbReference type="InterPro" id="IPR001727">
    <property type="entry name" value="GDT1-like"/>
</dbReference>
<feature type="transmembrane region" description="Helical" evidence="6">
    <location>
        <begin position="65"/>
        <end position="84"/>
    </location>
</feature>
<proteinExistence type="inferred from homology"/>
<keyword evidence="3 6" id="KW-0812">Transmembrane</keyword>
<evidence type="ECO:0000256" key="6">
    <source>
        <dbReference type="RuleBase" id="RU365102"/>
    </source>
</evidence>
<dbReference type="GO" id="GO:0016020">
    <property type="term" value="C:membrane"/>
    <property type="evidence" value="ECO:0007669"/>
    <property type="project" value="UniProtKB-SubCell"/>
</dbReference>
<evidence type="ECO:0000256" key="4">
    <source>
        <dbReference type="ARBA" id="ARBA00022989"/>
    </source>
</evidence>
<organism evidence="7 8">
    <name type="scientific">Tumidithrix elongata BACA0141</name>
    <dbReference type="NCBI Taxonomy" id="2716417"/>
    <lineage>
        <taxon>Bacteria</taxon>
        <taxon>Bacillati</taxon>
        <taxon>Cyanobacteriota</taxon>
        <taxon>Cyanophyceae</taxon>
        <taxon>Pseudanabaenales</taxon>
        <taxon>Pseudanabaenaceae</taxon>
        <taxon>Tumidithrix</taxon>
        <taxon>Tumidithrix elongata</taxon>
    </lineage>
</organism>
<accession>A0AAW9PUK3</accession>
<feature type="transmembrane region" description="Helical" evidence="6">
    <location>
        <begin position="166"/>
        <end position="185"/>
    </location>
</feature>
<evidence type="ECO:0000256" key="5">
    <source>
        <dbReference type="ARBA" id="ARBA00023136"/>
    </source>
</evidence>